<keyword evidence="1" id="KW-0472">Membrane</keyword>
<evidence type="ECO:0000313" key="3">
    <source>
        <dbReference type="Proteomes" id="UP000054858"/>
    </source>
</evidence>
<protein>
    <recommendedName>
        <fullName evidence="4">Proteolipid membrane potential modulator</fullName>
    </recommendedName>
</protein>
<dbReference type="PATRIC" id="fig|29423.5.peg.1940"/>
<proteinExistence type="predicted"/>
<feature type="transmembrane region" description="Helical" evidence="1">
    <location>
        <begin position="27"/>
        <end position="48"/>
    </location>
</feature>
<sequence length="64" mass="7134">MKRFILSCIALFFPALVLLIYDNPGGALVALILQATIIGWIPAAMWAFKTIHEEKKSSSQRKNS</sequence>
<comment type="caution">
    <text evidence="2">The sequence shown here is derived from an EMBL/GenBank/DDBJ whole genome shotgun (WGS) entry which is preliminary data.</text>
</comment>
<dbReference type="AlphaFoldDB" id="A0A0W0X0Q1"/>
<evidence type="ECO:0008006" key="4">
    <source>
        <dbReference type="Google" id="ProtNLM"/>
    </source>
</evidence>
<keyword evidence="1" id="KW-0812">Transmembrane</keyword>
<organism evidence="2 3">
    <name type="scientific">Legionella oakridgensis</name>
    <dbReference type="NCBI Taxonomy" id="29423"/>
    <lineage>
        <taxon>Bacteria</taxon>
        <taxon>Pseudomonadati</taxon>
        <taxon>Pseudomonadota</taxon>
        <taxon>Gammaproteobacteria</taxon>
        <taxon>Legionellales</taxon>
        <taxon>Legionellaceae</taxon>
        <taxon>Legionella</taxon>
    </lineage>
</organism>
<evidence type="ECO:0000313" key="2">
    <source>
        <dbReference type="EMBL" id="KTD38175.1"/>
    </source>
</evidence>
<dbReference type="Proteomes" id="UP000054858">
    <property type="component" value="Unassembled WGS sequence"/>
</dbReference>
<accession>A0A0W0X0Q1</accession>
<gene>
    <name evidence="2" type="ORF">Loak_1851</name>
</gene>
<reference evidence="2 3" key="1">
    <citation type="submission" date="2015-11" db="EMBL/GenBank/DDBJ databases">
        <title>Genomic analysis of 38 Legionella species identifies large and diverse effector repertoires.</title>
        <authorList>
            <person name="Burstein D."/>
            <person name="Amaro F."/>
            <person name="Zusman T."/>
            <person name="Lifshitz Z."/>
            <person name="Cohen O."/>
            <person name="Gilbert J.A."/>
            <person name="Pupko T."/>
            <person name="Shuman H.A."/>
            <person name="Segal G."/>
        </authorList>
    </citation>
    <scope>NUCLEOTIDE SEQUENCE [LARGE SCALE GENOMIC DNA]</scope>
    <source>
        <strain evidence="2 3">Oak Ridge-10</strain>
    </source>
</reference>
<dbReference type="RefSeq" id="WP_025384732.1">
    <property type="nucleotide sequence ID" value="NZ_LCUA01000003.1"/>
</dbReference>
<dbReference type="EMBL" id="LNYP01000029">
    <property type="protein sequence ID" value="KTD38175.1"/>
    <property type="molecule type" value="Genomic_DNA"/>
</dbReference>
<evidence type="ECO:0000256" key="1">
    <source>
        <dbReference type="SAM" id="Phobius"/>
    </source>
</evidence>
<keyword evidence="1" id="KW-1133">Transmembrane helix</keyword>
<name>A0A0W0X0Q1_9GAMM</name>